<evidence type="ECO:0000256" key="1">
    <source>
        <dbReference type="ARBA" id="ARBA00004026"/>
    </source>
</evidence>
<dbReference type="InterPro" id="IPR007120">
    <property type="entry name" value="DNA-dir_RNAP_su2_dom"/>
</dbReference>
<sequence length="1014" mass="121720">MIYLLYPSLIKNNYIISNLYLLLILNILYDLKYYLLIINNLYIKNCNIMYFKIITLLTNININSVDSIQNINYLFKIILHLNLNFKYLNKKIKLNILIFILPLIYNNIIILNGLYKTCIQLLKKNNKIFIINFKKNNKNINYLYIYINLNFKIILEFNGININCYYNNYKFNFIILLIYLNKLQIFIKNYNFIFRKVIIYNYVQFILFKKYNIYNIILLKLFLFKIDNFLFINIFKILFYIKINFIYYLNNYIDNIYNKKYYSIIDHLIIKCDKYLKYLKNQLLNIKKNFNIQNILNNKKYINIILENININPLIQYSDQINYLSEINQKFKINMITTGLNSRFIFNNNLRELPRNILGYISLINTNEGMTCGLINYLTINVCLNLKYKFILYYKYLFYNKYNNKLILNIFNKNFYNIYFNKIYLKKNINFNKTIILTINKNTFKITNIIKNIIYIPFNYLLSFIENLIPFIHYNDSIRNLMSIKMHTQIVPILYPNLSNIITNYNFILNKYLNYIIISYQEGIIIYVSYIKIIIRDILNRQIIYYLNNFKKINQNILLVYKPIVWVGEKVNIGKILAVNSNLLYSEYSLGNNLLVGYGSYLGYEYEDAVIMNKKILYNNLYTSLYLNIYEISLNIINNIPEICSINLPKIYFKNKKYLDKYGIIKEGTFLLTNTILVSKLILMPFIFNNKNLINIINFLFGRKLRIFKNKPIISTIHDIGRIIKIEILSYYLYNKVESNNLYMKIRIYIGLQKYLQLGDKICNRHGNKGVISYINEINDMPYLNNKIQPDLFINSISIPSRINIGQLLEGLYGLNSVYTNSRYIISNDLNKNYYNNYVNILNYYKYNYNNNYNLNKMSYNYNKYFLKNPFTGHLIFNSICLNSIYYYKLIHMVKDKLRYRFIGLYSELTQQPIKGETKQGGQRFGEMEVWALEAFGASFLFKEFFTCKSDDIKSRKLLKNYLFNNNKIKNTFISETFKLILKELQSLSINIETFCIFNTNINNFKNLPINIIY</sequence>
<dbReference type="PANTHER" id="PTHR20856">
    <property type="entry name" value="DNA-DIRECTED RNA POLYMERASE I SUBUNIT 2"/>
    <property type="match status" value="1"/>
</dbReference>
<keyword evidence="15" id="KW-0472">Membrane</keyword>
<dbReference type="InterPro" id="IPR007641">
    <property type="entry name" value="RNA_pol_Rpb2_7"/>
</dbReference>
<dbReference type="SUPFAM" id="SSF64484">
    <property type="entry name" value="beta and beta-prime subunits of DNA dependent RNA-polymerase"/>
    <property type="match status" value="1"/>
</dbReference>
<evidence type="ECO:0000256" key="9">
    <source>
        <dbReference type="ARBA" id="ARBA00022695"/>
    </source>
</evidence>
<evidence type="ECO:0000256" key="6">
    <source>
        <dbReference type="ARBA" id="ARBA00022478"/>
    </source>
</evidence>
<keyword evidence="11 14" id="KW-0804">Transcription</keyword>
<evidence type="ECO:0000313" key="19">
    <source>
        <dbReference type="EMBL" id="AQX44070.1"/>
    </source>
</evidence>
<evidence type="ECO:0000259" key="18">
    <source>
        <dbReference type="Pfam" id="PF04565"/>
    </source>
</evidence>
<dbReference type="InterPro" id="IPR037033">
    <property type="entry name" value="DNA-dir_RNAP_su2_hyb_sf"/>
</dbReference>
<keyword evidence="6 14" id="KW-0240">DNA-directed RNA polymerase</keyword>
<feature type="transmembrane region" description="Helical" evidence="15">
    <location>
        <begin position="453"/>
        <end position="472"/>
    </location>
</feature>
<gene>
    <name evidence="19" type="primary">rpoB</name>
</gene>
<dbReference type="Gene3D" id="2.40.270.10">
    <property type="entry name" value="DNA-directed RNA polymerase, subunit 2, domain 6"/>
    <property type="match status" value="1"/>
</dbReference>
<evidence type="ECO:0000256" key="4">
    <source>
        <dbReference type="ARBA" id="ARBA00012418"/>
    </source>
</evidence>
<dbReference type="Gene3D" id="2.40.50.150">
    <property type="match status" value="1"/>
</dbReference>
<dbReference type="GO" id="GO:0000428">
    <property type="term" value="C:DNA-directed RNA polymerase complex"/>
    <property type="evidence" value="ECO:0007669"/>
    <property type="project" value="UniProtKB-KW"/>
</dbReference>
<evidence type="ECO:0000259" key="16">
    <source>
        <dbReference type="Pfam" id="PF00562"/>
    </source>
</evidence>
<keyword evidence="7" id="KW-0934">Plastid</keyword>
<evidence type="ECO:0000256" key="5">
    <source>
        <dbReference type="ARBA" id="ARBA00021955"/>
    </source>
</evidence>
<dbReference type="Pfam" id="PF04565">
    <property type="entry name" value="RNA_pol_Rpb2_3"/>
    <property type="match status" value="1"/>
</dbReference>
<dbReference type="GO" id="GO:0020011">
    <property type="term" value="C:apicoplast"/>
    <property type="evidence" value="ECO:0007669"/>
    <property type="project" value="UniProtKB-SubCell"/>
</dbReference>
<feature type="transmembrane region" description="Helical" evidence="15">
    <location>
        <begin position="229"/>
        <end position="250"/>
    </location>
</feature>
<feature type="domain" description="RNA polymerase Rpb2" evidence="18">
    <location>
        <begin position="316"/>
        <end position="381"/>
    </location>
</feature>
<dbReference type="Gene3D" id="2.40.50.100">
    <property type="match status" value="1"/>
</dbReference>
<evidence type="ECO:0000256" key="10">
    <source>
        <dbReference type="ARBA" id="ARBA00022887"/>
    </source>
</evidence>
<evidence type="ECO:0000259" key="17">
    <source>
        <dbReference type="Pfam" id="PF04560"/>
    </source>
</evidence>
<comment type="function">
    <text evidence="1 14">DNA-dependent RNA polymerase catalyzes the transcription of DNA into RNA using the four ribonucleoside triphosphates as substrates.</text>
</comment>
<dbReference type="Gene3D" id="3.90.1800.10">
    <property type="entry name" value="RNA polymerase alpha subunit dimerisation domain"/>
    <property type="match status" value="1"/>
</dbReference>
<organism evidence="19">
    <name type="scientific">Plasmodium ovale wallikeri</name>
    <dbReference type="NCBI Taxonomy" id="864142"/>
    <lineage>
        <taxon>Eukaryota</taxon>
        <taxon>Sar</taxon>
        <taxon>Alveolata</taxon>
        <taxon>Apicomplexa</taxon>
        <taxon>Aconoidasida</taxon>
        <taxon>Haemosporida</taxon>
        <taxon>Plasmodiidae</taxon>
        <taxon>Plasmodium</taxon>
        <taxon>Plasmodium (Plasmodium)</taxon>
    </lineage>
</organism>
<evidence type="ECO:0000256" key="2">
    <source>
        <dbReference type="ARBA" id="ARBA00004467"/>
    </source>
</evidence>
<feature type="transmembrane region" description="Helical" evidence="15">
    <location>
        <begin position="199"/>
        <end position="223"/>
    </location>
</feature>
<name>A0A1S6YFI3_PLAOA</name>
<feature type="transmembrane region" description="Helical" evidence="15">
    <location>
        <begin position="512"/>
        <end position="535"/>
    </location>
</feature>
<keyword evidence="10" id="KW-0933">Apicoplast</keyword>
<dbReference type="EMBL" id="KX611805">
    <property type="protein sequence ID" value="AQX44070.1"/>
    <property type="molecule type" value="Genomic_DNA"/>
</dbReference>
<evidence type="ECO:0000256" key="7">
    <source>
        <dbReference type="ARBA" id="ARBA00022640"/>
    </source>
</evidence>
<keyword evidence="15" id="KW-0812">Transmembrane</keyword>
<dbReference type="Gene3D" id="3.90.1100.10">
    <property type="match status" value="1"/>
</dbReference>
<evidence type="ECO:0000256" key="12">
    <source>
        <dbReference type="ARBA" id="ARBA00026088"/>
    </source>
</evidence>
<evidence type="ECO:0000256" key="15">
    <source>
        <dbReference type="SAM" id="Phobius"/>
    </source>
</evidence>
<dbReference type="AlphaFoldDB" id="A0A1S6YFI3"/>
<dbReference type="GO" id="GO:0003899">
    <property type="term" value="F:DNA-directed RNA polymerase activity"/>
    <property type="evidence" value="ECO:0007669"/>
    <property type="project" value="UniProtKB-EC"/>
</dbReference>
<dbReference type="InterPro" id="IPR014724">
    <property type="entry name" value="RNA_pol_RPB2_OB-fold"/>
</dbReference>
<evidence type="ECO:0000256" key="13">
    <source>
        <dbReference type="RuleBase" id="RU000434"/>
    </source>
</evidence>
<comment type="subunit">
    <text evidence="12">In plastids the minimal PEP RNA polymerase catalytic core is composed of four subunits: alpha, beta, beta', and beta''. When a (nuclear-encoded) sigma factor is associated with the core the holoenzyme is formed, which can initiate transcription.</text>
</comment>
<dbReference type="InterPro" id="IPR007121">
    <property type="entry name" value="RNA_pol_bsu_CS"/>
</dbReference>
<keyword evidence="15" id="KW-1133">Transmembrane helix</keyword>
<dbReference type="Pfam" id="PF04560">
    <property type="entry name" value="RNA_pol_Rpb2_7"/>
    <property type="match status" value="1"/>
</dbReference>
<dbReference type="GO" id="GO:0006351">
    <property type="term" value="P:DNA-templated transcription"/>
    <property type="evidence" value="ECO:0007669"/>
    <property type="project" value="InterPro"/>
</dbReference>
<keyword evidence="9 14" id="KW-0548">Nucleotidyltransferase</keyword>
<comment type="catalytic activity">
    <reaction evidence="14">
        <text>RNA(n) + a ribonucleoside 5'-triphosphate = RNA(n+1) + diphosphate</text>
        <dbReference type="Rhea" id="RHEA:21248"/>
        <dbReference type="Rhea" id="RHEA-COMP:14527"/>
        <dbReference type="Rhea" id="RHEA-COMP:17342"/>
        <dbReference type="ChEBI" id="CHEBI:33019"/>
        <dbReference type="ChEBI" id="CHEBI:61557"/>
        <dbReference type="ChEBI" id="CHEBI:140395"/>
        <dbReference type="EC" id="2.7.7.6"/>
    </reaction>
</comment>
<keyword evidence="8 14" id="KW-0808">Transferase</keyword>
<feature type="domain" description="DNA-directed RNA polymerase subunit 2 hybrid-binding" evidence="16">
    <location>
        <begin position="519"/>
        <end position="918"/>
    </location>
</feature>
<dbReference type="InterPro" id="IPR007645">
    <property type="entry name" value="RNA_pol_Rpb2_3"/>
</dbReference>
<dbReference type="GO" id="GO:0032549">
    <property type="term" value="F:ribonucleoside binding"/>
    <property type="evidence" value="ECO:0007669"/>
    <property type="project" value="InterPro"/>
</dbReference>
<accession>A0A1S6YFI3</accession>
<dbReference type="GO" id="GO:0003677">
    <property type="term" value="F:DNA binding"/>
    <property type="evidence" value="ECO:0007669"/>
    <property type="project" value="InterPro"/>
</dbReference>
<dbReference type="Pfam" id="PF00562">
    <property type="entry name" value="RNA_pol_Rpb2_6"/>
    <property type="match status" value="1"/>
</dbReference>
<evidence type="ECO:0000256" key="3">
    <source>
        <dbReference type="ARBA" id="ARBA00006835"/>
    </source>
</evidence>
<evidence type="ECO:0000256" key="8">
    <source>
        <dbReference type="ARBA" id="ARBA00022679"/>
    </source>
</evidence>
<comment type="similarity">
    <text evidence="3 13">Belongs to the RNA polymerase beta chain family.</text>
</comment>
<dbReference type="EC" id="2.7.7.6" evidence="4 14"/>
<dbReference type="InterPro" id="IPR015712">
    <property type="entry name" value="DNA-dir_RNA_pol_su2"/>
</dbReference>
<feature type="transmembrane region" description="Helical" evidence="15">
    <location>
        <begin position="94"/>
        <end position="115"/>
    </location>
</feature>
<feature type="transmembrane region" description="Helical" evidence="15">
    <location>
        <begin position="20"/>
        <end position="43"/>
    </location>
</feature>
<evidence type="ECO:0000256" key="14">
    <source>
        <dbReference type="RuleBase" id="RU363031"/>
    </source>
</evidence>
<evidence type="ECO:0000256" key="11">
    <source>
        <dbReference type="ARBA" id="ARBA00023163"/>
    </source>
</evidence>
<comment type="subcellular location">
    <subcellularLocation>
        <location evidence="2">Plastid</location>
        <location evidence="2">Apicoplast</location>
    </subcellularLocation>
</comment>
<feature type="domain" description="RNA polymerase Rpb2" evidence="17">
    <location>
        <begin position="921"/>
        <end position="995"/>
    </location>
</feature>
<reference evidence="19" key="1">
    <citation type="submission" date="2016-07" db="EMBL/GenBank/DDBJ databases">
        <title>Apicoplast organellar genome sequence from Plasmodium ovale wallikeri.</title>
        <authorList>
            <person name="Oguike M.C."/>
            <person name="Benavente E.D."/>
            <person name="Clark T.G."/>
            <person name="Sutherland C.J."/>
        </authorList>
    </citation>
    <scope>NUCLEOTIDE SEQUENCE</scope>
</reference>
<proteinExistence type="inferred from homology"/>
<protein>
    <recommendedName>
        <fullName evidence="5 14">DNA-directed RNA polymerase subunit beta</fullName>
        <ecNumber evidence="4 14">2.7.7.6</ecNumber>
    </recommendedName>
</protein>
<dbReference type="PROSITE" id="PS01166">
    <property type="entry name" value="RNA_POL_BETA"/>
    <property type="match status" value="1"/>
</dbReference>